<keyword evidence="2" id="KW-1185">Reference proteome</keyword>
<evidence type="ECO:0000313" key="2">
    <source>
        <dbReference type="Proteomes" id="UP000221837"/>
    </source>
</evidence>
<proteinExistence type="predicted"/>
<dbReference type="EMBL" id="KY630187">
    <property type="protein sequence ID" value="AQW88636.1"/>
    <property type="molecule type" value="Genomic_DNA"/>
</dbReference>
<dbReference type="InterPro" id="IPR057389">
    <property type="entry name" value="Zn-bd_phage"/>
</dbReference>
<dbReference type="Proteomes" id="UP000221837">
    <property type="component" value="Genome"/>
</dbReference>
<evidence type="ECO:0000313" key="1">
    <source>
        <dbReference type="EMBL" id="AQW88636.1"/>
    </source>
</evidence>
<name>A0A1S6UA70_9CAUD</name>
<protein>
    <submittedName>
        <fullName evidence="1">Uncharacterized protein</fullName>
    </submittedName>
</protein>
<dbReference type="OrthoDB" id="26079at10239"/>
<dbReference type="Pfam" id="PF23903">
    <property type="entry name" value="Phage_zn_bind_2"/>
    <property type="match status" value="1"/>
</dbReference>
<reference evidence="1" key="1">
    <citation type="submission" date="2017-02" db="EMBL/GenBank/DDBJ databases">
        <title>Genome sequence of Serratia marcescens phage BF.</title>
        <authorList>
            <person name="Casey E."/>
            <person name="Fitzgerald B."/>
            <person name="Mahony J."/>
            <person name="Lugli G."/>
            <person name="Ventura M."/>
            <person name="van Sinderen D."/>
        </authorList>
    </citation>
    <scope>NUCLEOTIDE SEQUENCE [LARGE SCALE GENOMIC DNA]</scope>
</reference>
<organism evidence="1 2">
    <name type="scientific">Serratia phage BF</name>
    <dbReference type="NCBI Taxonomy" id="1962671"/>
    <lineage>
        <taxon>Viruses</taxon>
        <taxon>Duplodnaviria</taxon>
        <taxon>Heunggongvirae</taxon>
        <taxon>Uroviricota</taxon>
        <taxon>Caudoviricetes</taxon>
        <taxon>Eneladusvirus</taxon>
        <taxon>Eneladusvirus BF</taxon>
    </lineage>
</organism>
<accession>A0A1S6UA70</accession>
<gene>
    <name evidence="1" type="ORF">BF_0111</name>
</gene>
<sequence length="71" mass="8232">MKNDLSDNEKRLYSGAWVDEHSCANNKVTCIRCFGSYIIRESPRSVPGTDGYYIKEPQCPHCKCRLYFSHL</sequence>